<dbReference type="InterPro" id="IPR001001">
    <property type="entry name" value="DNA_polIII_beta"/>
</dbReference>
<name>A0A7V4TZ70_CALAY</name>
<dbReference type="GO" id="GO:0005737">
    <property type="term" value="C:cytoplasm"/>
    <property type="evidence" value="ECO:0007669"/>
    <property type="project" value="UniProtKB-SubCell"/>
</dbReference>
<evidence type="ECO:0000256" key="3">
    <source>
        <dbReference type="ARBA" id="ARBA00021035"/>
    </source>
</evidence>
<feature type="domain" description="DNA polymerase III beta sliding clamp central" evidence="12">
    <location>
        <begin position="139"/>
        <end position="252"/>
    </location>
</feature>
<dbReference type="Gene3D" id="3.10.150.10">
    <property type="entry name" value="DNA Polymerase III, subunit A, domain 2"/>
    <property type="match status" value="1"/>
</dbReference>
<feature type="domain" description="DNA polymerase III beta sliding clamp N-terminal" evidence="11">
    <location>
        <begin position="11"/>
        <end position="128"/>
    </location>
</feature>
<dbReference type="GO" id="GO:0003887">
    <property type="term" value="F:DNA-directed DNA polymerase activity"/>
    <property type="evidence" value="ECO:0007669"/>
    <property type="project" value="UniProtKB-UniRule"/>
</dbReference>
<organism evidence="14">
    <name type="scientific">Caldithrix abyssi</name>
    <dbReference type="NCBI Taxonomy" id="187145"/>
    <lineage>
        <taxon>Bacteria</taxon>
        <taxon>Pseudomonadati</taxon>
        <taxon>Calditrichota</taxon>
        <taxon>Calditrichia</taxon>
        <taxon>Calditrichales</taxon>
        <taxon>Calditrichaceae</taxon>
        <taxon>Caldithrix</taxon>
    </lineage>
</organism>
<comment type="caution">
    <text evidence="14">The sequence shown here is derived from an EMBL/GenBank/DDBJ whole genome shotgun (WGS) entry which is preliminary data.</text>
</comment>
<keyword evidence="5 10" id="KW-0808">Transferase</keyword>
<evidence type="ECO:0000313" key="14">
    <source>
        <dbReference type="EMBL" id="HGY54342.1"/>
    </source>
</evidence>
<keyword evidence="8 10" id="KW-0239">DNA-directed DNA polymerase</keyword>
<reference evidence="14" key="1">
    <citation type="journal article" date="2020" name="mSystems">
        <title>Genome- and Community-Level Interaction Insights into Carbon Utilization and Element Cycling Functions of Hydrothermarchaeota in Hydrothermal Sediment.</title>
        <authorList>
            <person name="Zhou Z."/>
            <person name="Liu Y."/>
            <person name="Xu W."/>
            <person name="Pan J."/>
            <person name="Luo Z.H."/>
            <person name="Li M."/>
        </authorList>
    </citation>
    <scope>NUCLEOTIDE SEQUENCE [LARGE SCALE GENOMIC DNA]</scope>
    <source>
        <strain evidence="14">HyVt-577</strain>
    </source>
</reference>
<keyword evidence="9" id="KW-0238">DNA-binding</keyword>
<evidence type="ECO:0000259" key="11">
    <source>
        <dbReference type="Pfam" id="PF00712"/>
    </source>
</evidence>
<dbReference type="GO" id="GO:0008408">
    <property type="term" value="F:3'-5' exonuclease activity"/>
    <property type="evidence" value="ECO:0007669"/>
    <property type="project" value="InterPro"/>
</dbReference>
<proteinExistence type="inferred from homology"/>
<dbReference type="PANTHER" id="PTHR30478">
    <property type="entry name" value="DNA POLYMERASE III SUBUNIT BETA"/>
    <property type="match status" value="1"/>
</dbReference>
<evidence type="ECO:0000256" key="6">
    <source>
        <dbReference type="ARBA" id="ARBA00022695"/>
    </source>
</evidence>
<comment type="subunit">
    <text evidence="10">Forms a ring-shaped head-to-tail homodimer around DNA.</text>
</comment>
<dbReference type="InterPro" id="IPR022635">
    <property type="entry name" value="DNA_polIII_beta_C"/>
</dbReference>
<evidence type="ECO:0000256" key="9">
    <source>
        <dbReference type="ARBA" id="ARBA00023125"/>
    </source>
</evidence>
<sequence length="381" mass="43343">MTFIIQYGGTMKFTISRNSFHSTLQKVIHVIPAKSTVDILYNVLIIAEGGQLKIIATDLEITQVAWSECNVEQDGSIVVPGKLLMDIIREMPDLEITFSADNNFKILIESNFGEYKLSGQSKTEYPSVPLVESDEKIELDNSVLKRMIEKTIFACSTDNLRPALTGVFFQIFEEEIRMVATDGHRLVKIVHKNSGNQEFTKELIVPTKALNFVARNLPEKGKQQITFSESHVLFELPNTNIYTRIIKEPFPDYERVIPQNYTKEMLIAKDDFVSSVKRVSLFSNPMTYQVRLMVETDKLTVHAQDIDFGGEAKETIPCSFNSEALEIAYNANYLLDILRHIDTEKIKFLVEDSDGPGLVYPEEQGENEEIVMLIMPVRIRS</sequence>
<dbReference type="PANTHER" id="PTHR30478:SF0">
    <property type="entry name" value="BETA SLIDING CLAMP"/>
    <property type="match status" value="1"/>
</dbReference>
<keyword evidence="6 10" id="KW-0548">Nucleotidyltransferase</keyword>
<dbReference type="InterPro" id="IPR022637">
    <property type="entry name" value="DNA_polIII_beta_cen"/>
</dbReference>
<protein>
    <recommendedName>
        <fullName evidence="3 10">Beta sliding clamp</fullName>
    </recommendedName>
</protein>
<evidence type="ECO:0000256" key="8">
    <source>
        <dbReference type="ARBA" id="ARBA00022932"/>
    </source>
</evidence>
<keyword evidence="7 10" id="KW-0235">DNA replication</keyword>
<dbReference type="NCBIfam" id="TIGR00663">
    <property type="entry name" value="dnan"/>
    <property type="match status" value="1"/>
</dbReference>
<keyword evidence="4 10" id="KW-0963">Cytoplasm</keyword>
<dbReference type="Pfam" id="PF00712">
    <property type="entry name" value="DNA_pol3_beta"/>
    <property type="match status" value="1"/>
</dbReference>
<dbReference type="PIRSF" id="PIRSF000804">
    <property type="entry name" value="DNA_pol_III_b"/>
    <property type="match status" value="1"/>
</dbReference>
<evidence type="ECO:0000259" key="13">
    <source>
        <dbReference type="Pfam" id="PF02768"/>
    </source>
</evidence>
<dbReference type="AlphaFoldDB" id="A0A7V4TZ70"/>
<gene>
    <name evidence="14" type="primary">dnaN</name>
    <name evidence="14" type="ORF">ENK44_01445</name>
</gene>
<dbReference type="Pfam" id="PF02767">
    <property type="entry name" value="DNA_pol3_beta_2"/>
    <property type="match status" value="1"/>
</dbReference>
<feature type="domain" description="DNA polymerase III beta sliding clamp C-terminal" evidence="13">
    <location>
        <begin position="255"/>
        <end position="378"/>
    </location>
</feature>
<dbReference type="SUPFAM" id="SSF55979">
    <property type="entry name" value="DNA clamp"/>
    <property type="match status" value="3"/>
</dbReference>
<evidence type="ECO:0000256" key="2">
    <source>
        <dbReference type="ARBA" id="ARBA00010752"/>
    </source>
</evidence>
<comment type="subcellular location">
    <subcellularLocation>
        <location evidence="1 10">Cytoplasm</location>
    </subcellularLocation>
</comment>
<dbReference type="CDD" id="cd00140">
    <property type="entry name" value="beta_clamp"/>
    <property type="match status" value="1"/>
</dbReference>
<dbReference type="InterPro" id="IPR046938">
    <property type="entry name" value="DNA_clamp_sf"/>
</dbReference>
<dbReference type="GO" id="GO:0006271">
    <property type="term" value="P:DNA strand elongation involved in DNA replication"/>
    <property type="evidence" value="ECO:0007669"/>
    <property type="project" value="TreeGrafter"/>
</dbReference>
<evidence type="ECO:0000256" key="5">
    <source>
        <dbReference type="ARBA" id="ARBA00022679"/>
    </source>
</evidence>
<comment type="similarity">
    <text evidence="2 10">Belongs to the beta sliding clamp family.</text>
</comment>
<evidence type="ECO:0000256" key="4">
    <source>
        <dbReference type="ARBA" id="ARBA00022490"/>
    </source>
</evidence>
<dbReference type="Proteomes" id="UP000885779">
    <property type="component" value="Unassembled WGS sequence"/>
</dbReference>
<dbReference type="Gene3D" id="3.70.10.10">
    <property type="match status" value="1"/>
</dbReference>
<dbReference type="InterPro" id="IPR022634">
    <property type="entry name" value="DNA_polIII_beta_N"/>
</dbReference>
<dbReference type="EMBL" id="DRQG01000015">
    <property type="protein sequence ID" value="HGY54342.1"/>
    <property type="molecule type" value="Genomic_DNA"/>
</dbReference>
<accession>A0A7V4TZ70</accession>
<dbReference type="SMART" id="SM00480">
    <property type="entry name" value="POL3Bc"/>
    <property type="match status" value="1"/>
</dbReference>
<comment type="function">
    <text evidence="10">Confers DNA tethering and processivity to DNA polymerases and other proteins. Acts as a clamp, forming a ring around DNA (a reaction catalyzed by the clamp-loading complex) which diffuses in an ATP-independent manner freely and bidirectionally along dsDNA. Initially characterized for its ability to contact the catalytic subunit of DNA polymerase III (Pol III), a complex, multichain enzyme responsible for most of the replicative synthesis in bacteria; Pol III exhibits 3'-5' exonuclease proofreading activity. The beta chain is required for initiation of replication as well as for processivity of DNA replication.</text>
</comment>
<evidence type="ECO:0000256" key="10">
    <source>
        <dbReference type="PIRNR" id="PIRNR000804"/>
    </source>
</evidence>
<evidence type="ECO:0000256" key="7">
    <source>
        <dbReference type="ARBA" id="ARBA00022705"/>
    </source>
</evidence>
<evidence type="ECO:0000259" key="12">
    <source>
        <dbReference type="Pfam" id="PF02767"/>
    </source>
</evidence>
<dbReference type="GO" id="GO:0003677">
    <property type="term" value="F:DNA binding"/>
    <property type="evidence" value="ECO:0007669"/>
    <property type="project" value="UniProtKB-UniRule"/>
</dbReference>
<dbReference type="GO" id="GO:0009360">
    <property type="term" value="C:DNA polymerase III complex"/>
    <property type="evidence" value="ECO:0007669"/>
    <property type="project" value="InterPro"/>
</dbReference>
<evidence type="ECO:0000256" key="1">
    <source>
        <dbReference type="ARBA" id="ARBA00004496"/>
    </source>
</evidence>
<dbReference type="Pfam" id="PF02768">
    <property type="entry name" value="DNA_pol3_beta_3"/>
    <property type="match status" value="1"/>
</dbReference>